<dbReference type="InterPro" id="IPR011009">
    <property type="entry name" value="Kinase-like_dom_sf"/>
</dbReference>
<evidence type="ECO:0000256" key="5">
    <source>
        <dbReference type="ARBA" id="ARBA00022777"/>
    </source>
</evidence>
<evidence type="ECO:0000256" key="2">
    <source>
        <dbReference type="ARBA" id="ARBA00022527"/>
    </source>
</evidence>
<comment type="caution">
    <text evidence="9">The sequence shown here is derived from an EMBL/GenBank/DDBJ whole genome shotgun (WGS) entry which is preliminary data.</text>
</comment>
<gene>
    <name evidence="9" type="primary">pknB_1</name>
    <name evidence="9" type="ORF">Poly51_02820</name>
</gene>
<dbReference type="Proteomes" id="UP000318288">
    <property type="component" value="Unassembled WGS sequence"/>
</dbReference>
<dbReference type="PROSITE" id="PS00108">
    <property type="entry name" value="PROTEIN_KINASE_ST"/>
    <property type="match status" value="1"/>
</dbReference>
<dbReference type="SMART" id="SM00220">
    <property type="entry name" value="S_TKc"/>
    <property type="match status" value="1"/>
</dbReference>
<evidence type="ECO:0000313" key="10">
    <source>
        <dbReference type="Proteomes" id="UP000318288"/>
    </source>
</evidence>
<keyword evidence="2" id="KW-0723">Serine/threonine-protein kinase</keyword>
<feature type="domain" description="Protein kinase" evidence="8">
    <location>
        <begin position="101"/>
        <end position="365"/>
    </location>
</feature>
<dbReference type="PROSITE" id="PS50011">
    <property type="entry name" value="PROTEIN_KINASE_DOM"/>
    <property type="match status" value="1"/>
</dbReference>
<feature type="binding site" evidence="7">
    <location>
        <position position="130"/>
    </location>
    <ligand>
        <name>ATP</name>
        <dbReference type="ChEBI" id="CHEBI:30616"/>
    </ligand>
</feature>
<name>A0A5C6FIX7_9BACT</name>
<keyword evidence="5 9" id="KW-0418">Kinase</keyword>
<keyword evidence="3 9" id="KW-0808">Transferase</keyword>
<dbReference type="AlphaFoldDB" id="A0A5C6FIX7"/>
<keyword evidence="6 7" id="KW-0067">ATP-binding</keyword>
<evidence type="ECO:0000313" key="9">
    <source>
        <dbReference type="EMBL" id="TWU60009.1"/>
    </source>
</evidence>
<evidence type="ECO:0000256" key="3">
    <source>
        <dbReference type="ARBA" id="ARBA00022679"/>
    </source>
</evidence>
<dbReference type="InterPro" id="IPR008271">
    <property type="entry name" value="Ser/Thr_kinase_AS"/>
</dbReference>
<dbReference type="EC" id="2.7.11.1" evidence="1"/>
<dbReference type="CDD" id="cd14014">
    <property type="entry name" value="STKc_PknB_like"/>
    <property type="match status" value="1"/>
</dbReference>
<evidence type="ECO:0000259" key="8">
    <source>
        <dbReference type="PROSITE" id="PS50011"/>
    </source>
</evidence>
<dbReference type="Gene3D" id="3.30.200.20">
    <property type="entry name" value="Phosphorylase Kinase, domain 1"/>
    <property type="match status" value="1"/>
</dbReference>
<evidence type="ECO:0000256" key="7">
    <source>
        <dbReference type="PROSITE-ProRule" id="PRU10141"/>
    </source>
</evidence>
<dbReference type="SUPFAM" id="SSF56112">
    <property type="entry name" value="Protein kinase-like (PK-like)"/>
    <property type="match status" value="1"/>
</dbReference>
<dbReference type="InterPro" id="IPR041916">
    <property type="entry name" value="Anti_sigma_zinc_sf"/>
</dbReference>
<keyword evidence="10" id="KW-1185">Reference proteome</keyword>
<sequence length="466" mass="50734" precursor="true">MIAPTEKHFDDELLRQLLDETLPPDRSEVVQSHLSHCEKCCQSLQRLAASDPLWDETIDVLRQCNTTSGETDESSANRIDVDWLVPILQPTGSGMGMLDRYPVTEVIGQGGMGVVLKAHDRELNRPVAVKVLSPHLAGVGAARARFMREAQAAAAIVHPSIVPIYSVVPTGRLPYLVMPLIKGGNLQQRIDREGPIDLIEIIRIAAQVADGLAAAHRNGVIHRDIKPANVLIEETGGRILISDFGLARALNDASLTCSGMIAGTPQYMSPEQARGDAVDARSDLFSLGSLMYALSTGRPPFRADNPLAILKKITESSPTPIHQVNERMPAWLNTLVGRLMTIQPNHRIATAEDAGTLLRSVHAHLQNPSVNRLPSELTTQRTGLRRGAAVAAIAVIATTTWWGWPVEKVHQATVTRPPKAIAFAPTVPDELQWIDPRIDAQLDQIMGDLAILESQLNSSPQYQGSE</sequence>
<organism evidence="9 10">
    <name type="scientific">Rubripirellula tenax</name>
    <dbReference type="NCBI Taxonomy" id="2528015"/>
    <lineage>
        <taxon>Bacteria</taxon>
        <taxon>Pseudomonadati</taxon>
        <taxon>Planctomycetota</taxon>
        <taxon>Planctomycetia</taxon>
        <taxon>Pirellulales</taxon>
        <taxon>Pirellulaceae</taxon>
        <taxon>Rubripirellula</taxon>
    </lineage>
</organism>
<dbReference type="RefSeq" id="WP_146453559.1">
    <property type="nucleotide sequence ID" value="NZ_SJPW01000001.1"/>
</dbReference>
<dbReference type="Gene3D" id="1.10.10.1320">
    <property type="entry name" value="Anti-sigma factor, zinc-finger domain"/>
    <property type="match status" value="1"/>
</dbReference>
<evidence type="ECO:0000256" key="6">
    <source>
        <dbReference type="ARBA" id="ARBA00022840"/>
    </source>
</evidence>
<dbReference type="Gene3D" id="1.10.510.10">
    <property type="entry name" value="Transferase(Phosphotransferase) domain 1"/>
    <property type="match status" value="1"/>
</dbReference>
<dbReference type="GO" id="GO:0004674">
    <property type="term" value="F:protein serine/threonine kinase activity"/>
    <property type="evidence" value="ECO:0007669"/>
    <property type="project" value="UniProtKB-KW"/>
</dbReference>
<accession>A0A5C6FIX7</accession>
<protein>
    <recommendedName>
        <fullName evidence="1">non-specific serine/threonine protein kinase</fullName>
        <ecNumber evidence="1">2.7.11.1</ecNumber>
    </recommendedName>
</protein>
<dbReference type="InterPro" id="IPR000719">
    <property type="entry name" value="Prot_kinase_dom"/>
</dbReference>
<proteinExistence type="predicted"/>
<keyword evidence="4 7" id="KW-0547">Nucleotide-binding</keyword>
<evidence type="ECO:0000256" key="4">
    <source>
        <dbReference type="ARBA" id="ARBA00022741"/>
    </source>
</evidence>
<dbReference type="PANTHER" id="PTHR43289">
    <property type="entry name" value="MITOGEN-ACTIVATED PROTEIN KINASE KINASE KINASE 20-RELATED"/>
    <property type="match status" value="1"/>
</dbReference>
<dbReference type="InterPro" id="IPR017441">
    <property type="entry name" value="Protein_kinase_ATP_BS"/>
</dbReference>
<dbReference type="OrthoDB" id="6111975at2"/>
<reference evidence="9 10" key="1">
    <citation type="submission" date="2019-02" db="EMBL/GenBank/DDBJ databases">
        <title>Deep-cultivation of Planctomycetes and their phenomic and genomic characterization uncovers novel biology.</title>
        <authorList>
            <person name="Wiegand S."/>
            <person name="Jogler M."/>
            <person name="Boedeker C."/>
            <person name="Pinto D."/>
            <person name="Vollmers J."/>
            <person name="Rivas-Marin E."/>
            <person name="Kohn T."/>
            <person name="Peeters S.H."/>
            <person name="Heuer A."/>
            <person name="Rast P."/>
            <person name="Oberbeckmann S."/>
            <person name="Bunk B."/>
            <person name="Jeske O."/>
            <person name="Meyerdierks A."/>
            <person name="Storesund J.E."/>
            <person name="Kallscheuer N."/>
            <person name="Luecker S."/>
            <person name="Lage O.M."/>
            <person name="Pohl T."/>
            <person name="Merkel B.J."/>
            <person name="Hornburger P."/>
            <person name="Mueller R.-W."/>
            <person name="Bruemmer F."/>
            <person name="Labrenz M."/>
            <person name="Spormann A.M."/>
            <person name="Op Den Camp H."/>
            <person name="Overmann J."/>
            <person name="Amann R."/>
            <person name="Jetten M.S.M."/>
            <person name="Mascher T."/>
            <person name="Medema M.H."/>
            <person name="Devos D.P."/>
            <person name="Kaster A.-K."/>
            <person name="Ovreas L."/>
            <person name="Rohde M."/>
            <person name="Galperin M.Y."/>
            <person name="Jogler C."/>
        </authorList>
    </citation>
    <scope>NUCLEOTIDE SEQUENCE [LARGE SCALE GENOMIC DNA]</scope>
    <source>
        <strain evidence="9 10">Poly51</strain>
    </source>
</reference>
<dbReference type="EMBL" id="SJPW01000001">
    <property type="protein sequence ID" value="TWU60009.1"/>
    <property type="molecule type" value="Genomic_DNA"/>
</dbReference>
<dbReference type="PROSITE" id="PS00107">
    <property type="entry name" value="PROTEIN_KINASE_ATP"/>
    <property type="match status" value="1"/>
</dbReference>
<dbReference type="PANTHER" id="PTHR43289:SF6">
    <property type="entry name" value="SERINE_THREONINE-PROTEIN KINASE NEKL-3"/>
    <property type="match status" value="1"/>
</dbReference>
<dbReference type="GO" id="GO:0005524">
    <property type="term" value="F:ATP binding"/>
    <property type="evidence" value="ECO:0007669"/>
    <property type="project" value="UniProtKB-UniRule"/>
</dbReference>
<dbReference type="Pfam" id="PF00069">
    <property type="entry name" value="Pkinase"/>
    <property type="match status" value="1"/>
</dbReference>
<dbReference type="FunFam" id="1.10.510.10:FF:000021">
    <property type="entry name" value="Serine/threonine protein kinase"/>
    <property type="match status" value="1"/>
</dbReference>
<evidence type="ECO:0000256" key="1">
    <source>
        <dbReference type="ARBA" id="ARBA00012513"/>
    </source>
</evidence>